<feature type="domain" description="C-type lectin" evidence="3">
    <location>
        <begin position="21"/>
        <end position="130"/>
    </location>
</feature>
<reference evidence="4" key="1">
    <citation type="submission" date="2019-06" db="EMBL/GenBank/DDBJ databases">
        <authorList>
            <consortium name="Wellcome Sanger Institute Data Sharing"/>
        </authorList>
    </citation>
    <scope>NUCLEOTIDE SEQUENCE [LARGE SCALE GENOMIC DNA]</scope>
</reference>
<dbReference type="PROSITE" id="PS00615">
    <property type="entry name" value="C_TYPE_LECTIN_1"/>
    <property type="match status" value="1"/>
</dbReference>
<dbReference type="InterPro" id="IPR018378">
    <property type="entry name" value="C-type_lectin_CS"/>
</dbReference>
<dbReference type="Gene3D" id="3.10.100.10">
    <property type="entry name" value="Mannose-Binding Protein A, subunit A"/>
    <property type="match status" value="2"/>
</dbReference>
<dbReference type="PANTHER" id="PTHR45784">
    <property type="entry name" value="C-TYPE LECTIN DOMAIN FAMILY 20 MEMBER A-RELATED"/>
    <property type="match status" value="1"/>
</dbReference>
<proteinExistence type="predicted"/>
<accession>A0A668A6A1</accession>
<dbReference type="SMART" id="SM00034">
    <property type="entry name" value="CLECT"/>
    <property type="match status" value="2"/>
</dbReference>
<dbReference type="FunCoup" id="A0A668A6A1">
    <property type="interactions" value="107"/>
</dbReference>
<dbReference type="InParanoid" id="A0A668A6A1"/>
<name>A0A668A6A1_9TELE</name>
<keyword evidence="5" id="KW-1185">Reference proteome</keyword>
<keyword evidence="2" id="KW-0732">Signal</keyword>
<dbReference type="InterPro" id="IPR001304">
    <property type="entry name" value="C-type_lectin-like"/>
</dbReference>
<protein>
    <recommendedName>
        <fullName evidence="3">C-type lectin domain-containing protein</fullName>
    </recommendedName>
</protein>
<dbReference type="Ensembl" id="ENSMMDT00005049828.1">
    <property type="protein sequence ID" value="ENSMMDP00005048872.1"/>
    <property type="gene ID" value="ENSMMDG00005022222.1"/>
</dbReference>
<evidence type="ECO:0000259" key="3">
    <source>
        <dbReference type="PROSITE" id="PS50041"/>
    </source>
</evidence>
<dbReference type="Pfam" id="PF00059">
    <property type="entry name" value="Lectin_C"/>
    <property type="match status" value="2"/>
</dbReference>
<organism evidence="4 5">
    <name type="scientific">Myripristis murdjan</name>
    <name type="common">pinecone soldierfish</name>
    <dbReference type="NCBI Taxonomy" id="586833"/>
    <lineage>
        <taxon>Eukaryota</taxon>
        <taxon>Metazoa</taxon>
        <taxon>Chordata</taxon>
        <taxon>Craniata</taxon>
        <taxon>Vertebrata</taxon>
        <taxon>Euteleostomi</taxon>
        <taxon>Actinopterygii</taxon>
        <taxon>Neopterygii</taxon>
        <taxon>Teleostei</taxon>
        <taxon>Neoteleostei</taxon>
        <taxon>Acanthomorphata</taxon>
        <taxon>Holocentriformes</taxon>
        <taxon>Holocentridae</taxon>
        <taxon>Myripristis</taxon>
    </lineage>
</organism>
<sequence length="244" mass="28689">MEKMIFVMLFITSVSWVIGKHVFVPQRKNWTDAQSYCREHYTDLSPINSERDTDRLRKASAGQRFEGWIGLNREPKNVTGWKWSGGGYVTYQNWAPGEPNNNQNMEYTVITMKGTWYDSKPYGANFFFCFNLIVVKEKKTWEDALEHCREDDTELTSLISETDLLLAQREIWKAQTTDHVWIGLRYLADSWLWVNGDPLEYEAWPQQGDQDQRCPNWGHTCGALTKEGLWRSRDCREKLHFICV</sequence>
<dbReference type="AlphaFoldDB" id="A0A668A6A1"/>
<dbReference type="GeneTree" id="ENSGT00940000163460"/>
<feature type="domain" description="C-type lectin" evidence="3">
    <location>
        <begin position="129"/>
        <end position="244"/>
    </location>
</feature>
<feature type="chain" id="PRO_5025420121" description="C-type lectin domain-containing protein" evidence="2">
    <location>
        <begin position="20"/>
        <end position="244"/>
    </location>
</feature>
<dbReference type="CDD" id="cd00037">
    <property type="entry name" value="CLECT"/>
    <property type="match status" value="1"/>
</dbReference>
<reference evidence="4" key="3">
    <citation type="submission" date="2025-09" db="UniProtKB">
        <authorList>
            <consortium name="Ensembl"/>
        </authorList>
    </citation>
    <scope>IDENTIFICATION</scope>
</reference>
<dbReference type="SUPFAM" id="SSF56436">
    <property type="entry name" value="C-type lectin-like"/>
    <property type="match status" value="2"/>
</dbReference>
<dbReference type="Proteomes" id="UP000472263">
    <property type="component" value="Chromosome 1"/>
</dbReference>
<dbReference type="PROSITE" id="PS50041">
    <property type="entry name" value="C_TYPE_LECTIN_2"/>
    <property type="match status" value="2"/>
</dbReference>
<reference evidence="4" key="2">
    <citation type="submission" date="2025-08" db="UniProtKB">
        <authorList>
            <consortium name="Ensembl"/>
        </authorList>
    </citation>
    <scope>IDENTIFICATION</scope>
</reference>
<feature type="signal peptide" evidence="2">
    <location>
        <begin position="1"/>
        <end position="19"/>
    </location>
</feature>
<dbReference type="PANTHER" id="PTHR45784:SF8">
    <property type="entry name" value="C-TYPE MANNOSE RECEPTOR 2-RELATED"/>
    <property type="match status" value="1"/>
</dbReference>
<evidence type="ECO:0000256" key="1">
    <source>
        <dbReference type="ARBA" id="ARBA00023157"/>
    </source>
</evidence>
<evidence type="ECO:0000313" key="5">
    <source>
        <dbReference type="Proteomes" id="UP000472263"/>
    </source>
</evidence>
<evidence type="ECO:0000313" key="4">
    <source>
        <dbReference type="Ensembl" id="ENSMMDP00005048872.1"/>
    </source>
</evidence>
<dbReference type="InterPro" id="IPR016187">
    <property type="entry name" value="CTDL_fold"/>
</dbReference>
<dbReference type="InterPro" id="IPR016186">
    <property type="entry name" value="C-type_lectin-like/link_sf"/>
</dbReference>
<keyword evidence="1" id="KW-1015">Disulfide bond</keyword>
<evidence type="ECO:0000256" key="2">
    <source>
        <dbReference type="SAM" id="SignalP"/>
    </source>
</evidence>